<evidence type="ECO:0008006" key="4">
    <source>
        <dbReference type="Google" id="ProtNLM"/>
    </source>
</evidence>
<reference evidence="3" key="1">
    <citation type="submission" date="2015-08" db="EMBL/GenBank/DDBJ databases">
        <title>Genome sequencing project for genomic taxonomy and phylogenomics of Bacillus-like bacteria.</title>
        <authorList>
            <person name="Liu B."/>
            <person name="Wang J."/>
            <person name="Zhu Y."/>
            <person name="Liu G."/>
            <person name="Chen Q."/>
            <person name="Chen Z."/>
            <person name="Lan J."/>
            <person name="Che J."/>
            <person name="Ge C."/>
            <person name="Shi H."/>
            <person name="Pan Z."/>
            <person name="Liu X."/>
        </authorList>
    </citation>
    <scope>NUCLEOTIDE SEQUENCE [LARGE SCALE GENOMIC DNA]</scope>
    <source>
        <strain evidence="3">FJAT-4402</strain>
    </source>
</reference>
<accession>A0A0M4FQH4</accession>
<sequence length="381" mass="43164">MKKNEWNEERIKVLLNQLPTVKDQRSAQQVYKQLLMAKQEKKKNKHWVWPVLASFAVLFLAFLIAPVFFKGNQNASESSESNLQMKEEASTDDSAVTFQKEIEKDAGLEQSSEETNEKSLIVPARDAKRYFTVAFTDAAMASVIPVSIEKSTETENINDIIKKYDKLKLKDLGLFKPPFYDNMKIEEDSGNKEVTVFLSKNDDLSSSAESQWFEKLLKETMKWSPYDRVQIKGNASVAGDLLGGMEEIEKIQEKNAYLKYETDSGERYLMPTEQSFNTVEEAFDSMKIAFGAEQIKPLMPDGLSIESVQSEGHELIVNFSDTKEQIQPADELAMLEGIMLTAKEFGYQQVLFTNLSKTRIGSYDVTKPIDVPAAPNPIKIN</sequence>
<name>A0A0M4FQH4_9BACI</name>
<keyword evidence="3" id="KW-1185">Reference proteome</keyword>
<dbReference type="RefSeq" id="WP_053603206.1">
    <property type="nucleotide sequence ID" value="NZ_CP012600.1"/>
</dbReference>
<feature type="transmembrane region" description="Helical" evidence="1">
    <location>
        <begin position="47"/>
        <end position="69"/>
    </location>
</feature>
<proteinExistence type="predicted"/>
<dbReference type="EMBL" id="CP012600">
    <property type="protein sequence ID" value="ALC81448.1"/>
    <property type="molecule type" value="Genomic_DNA"/>
</dbReference>
<gene>
    <name evidence="2" type="ORF">AM592_07445</name>
</gene>
<dbReference type="AlphaFoldDB" id="A0A0M4FQH4"/>
<keyword evidence="1" id="KW-0812">Transmembrane</keyword>
<evidence type="ECO:0000313" key="3">
    <source>
        <dbReference type="Proteomes" id="UP000067625"/>
    </source>
</evidence>
<evidence type="ECO:0000256" key="1">
    <source>
        <dbReference type="SAM" id="Phobius"/>
    </source>
</evidence>
<dbReference type="STRING" id="1441095.AM592_07445"/>
<dbReference type="PATRIC" id="fig|1441095.3.peg.1641"/>
<reference evidence="2 3" key="2">
    <citation type="journal article" date="2016" name="Int. J. Syst. Evol. Microbiol.">
        <title>Bacillus gobiensis sp. nov., isolated from a soil sample.</title>
        <authorList>
            <person name="Liu B."/>
            <person name="Liu G.H."/>
            <person name="Cetin S."/>
            <person name="Schumann P."/>
            <person name="Pan Z.Z."/>
            <person name="Chen Q.Q."/>
        </authorList>
    </citation>
    <scope>NUCLEOTIDE SEQUENCE [LARGE SCALE GENOMIC DNA]</scope>
    <source>
        <strain evidence="2 3">FJAT-4402</strain>
    </source>
</reference>
<evidence type="ECO:0000313" key="2">
    <source>
        <dbReference type="EMBL" id="ALC81448.1"/>
    </source>
</evidence>
<dbReference type="OrthoDB" id="2965336at2"/>
<keyword evidence="1" id="KW-0472">Membrane</keyword>
<organism evidence="2 3">
    <name type="scientific">Bacillus gobiensis</name>
    <dbReference type="NCBI Taxonomy" id="1441095"/>
    <lineage>
        <taxon>Bacteria</taxon>
        <taxon>Bacillati</taxon>
        <taxon>Bacillota</taxon>
        <taxon>Bacilli</taxon>
        <taxon>Bacillales</taxon>
        <taxon>Bacillaceae</taxon>
        <taxon>Bacillus</taxon>
    </lineage>
</organism>
<keyword evidence="1" id="KW-1133">Transmembrane helix</keyword>
<dbReference type="Proteomes" id="UP000067625">
    <property type="component" value="Chromosome"/>
</dbReference>
<protein>
    <recommendedName>
        <fullName evidence="4">Sigma-X negative effector</fullName>
    </recommendedName>
</protein>